<gene>
    <name evidence="7" type="ORF">RISW2_23220</name>
</gene>
<reference evidence="7 8" key="1">
    <citation type="submission" date="2014-01" db="EMBL/GenBank/DDBJ databases">
        <title>Roseivivax isoporae LMG 25204 Genome Sequencing.</title>
        <authorList>
            <person name="Lai Q."/>
            <person name="Li G."/>
            <person name="Shao Z."/>
        </authorList>
    </citation>
    <scope>NUCLEOTIDE SEQUENCE [LARGE SCALE GENOMIC DNA]</scope>
    <source>
        <strain evidence="7 8">LMG 25204</strain>
    </source>
</reference>
<protein>
    <recommendedName>
        <fullName evidence="3">beta-N-acetylhexosaminidase</fullName>
        <ecNumber evidence="3">3.2.1.52</ecNumber>
    </recommendedName>
</protein>
<dbReference type="InterPro" id="IPR001764">
    <property type="entry name" value="Glyco_hydro_3_N"/>
</dbReference>
<dbReference type="OrthoDB" id="9786661at2"/>
<dbReference type="PANTHER" id="PTHR30480">
    <property type="entry name" value="BETA-HEXOSAMINIDASE-RELATED"/>
    <property type="match status" value="1"/>
</dbReference>
<evidence type="ECO:0000313" key="7">
    <source>
        <dbReference type="EMBL" id="ETX29449.1"/>
    </source>
</evidence>
<comment type="catalytic activity">
    <reaction evidence="1">
        <text>Hydrolysis of terminal non-reducing N-acetyl-D-hexosamine residues in N-acetyl-beta-D-hexosaminides.</text>
        <dbReference type="EC" id="3.2.1.52"/>
    </reaction>
</comment>
<evidence type="ECO:0000256" key="1">
    <source>
        <dbReference type="ARBA" id="ARBA00001231"/>
    </source>
</evidence>
<dbReference type="GO" id="GO:0005975">
    <property type="term" value="P:carbohydrate metabolic process"/>
    <property type="evidence" value="ECO:0007669"/>
    <property type="project" value="InterPro"/>
</dbReference>
<dbReference type="EC" id="3.2.1.52" evidence="3"/>
<proteinExistence type="inferred from homology"/>
<dbReference type="STRING" id="1449351.RISW2_23220"/>
<dbReference type="PATRIC" id="fig|1449351.3.peg.1529"/>
<sequence length="336" mass="35632">MTGDRFGATILGCAGPALSDDEKRLFASANPFGFILFARNIADGDQLRALTAELRASVGRDAPIFVDQEGGRVQRLRPPLARDWPAPLDQVAEYGAAAPRAMQLRYRIIAAELRSYGIDGNCAPMLDVARPGTHRFLRNRCYGEDVARVVEIGRAVAAGLTEGGVLPVVKHMPGHGLADLDSHHDLPRISAAAEELQRVDFAAFRPFAGLPLGMTAHLVFEAFDPEAAATVSARMMRAIRQDIGFTGLVMTDDISMQALSGDVADRGAASLAAGCDAVLHCNGDLAEMQALTDRVGAMTPEAHVRALAALAARRPAPEVDIDALAAQLKGLPRGPA</sequence>
<comment type="similarity">
    <text evidence="2">Belongs to the glycosyl hydrolase 3 family.</text>
</comment>
<evidence type="ECO:0000256" key="5">
    <source>
        <dbReference type="ARBA" id="ARBA00023295"/>
    </source>
</evidence>
<keyword evidence="5" id="KW-0326">Glycosidase</keyword>
<dbReference type="InterPro" id="IPR036962">
    <property type="entry name" value="Glyco_hydro_3_N_sf"/>
</dbReference>
<dbReference type="GO" id="GO:0009254">
    <property type="term" value="P:peptidoglycan turnover"/>
    <property type="evidence" value="ECO:0007669"/>
    <property type="project" value="TreeGrafter"/>
</dbReference>
<evidence type="ECO:0000256" key="3">
    <source>
        <dbReference type="ARBA" id="ARBA00012663"/>
    </source>
</evidence>
<organism evidence="7 8">
    <name type="scientific">Roseivivax isoporae LMG 25204</name>
    <dbReference type="NCBI Taxonomy" id="1449351"/>
    <lineage>
        <taxon>Bacteria</taxon>
        <taxon>Pseudomonadati</taxon>
        <taxon>Pseudomonadota</taxon>
        <taxon>Alphaproteobacteria</taxon>
        <taxon>Rhodobacterales</taxon>
        <taxon>Roseobacteraceae</taxon>
        <taxon>Roseivivax</taxon>
    </lineage>
</organism>
<dbReference type="Gene3D" id="3.20.20.300">
    <property type="entry name" value="Glycoside hydrolase, family 3, N-terminal domain"/>
    <property type="match status" value="1"/>
</dbReference>
<dbReference type="eggNOG" id="COG1472">
    <property type="taxonomic scope" value="Bacteria"/>
</dbReference>
<dbReference type="SUPFAM" id="SSF51445">
    <property type="entry name" value="(Trans)glycosidases"/>
    <property type="match status" value="1"/>
</dbReference>
<keyword evidence="8" id="KW-1185">Reference proteome</keyword>
<dbReference type="AlphaFoldDB" id="X7FBI3"/>
<evidence type="ECO:0000259" key="6">
    <source>
        <dbReference type="Pfam" id="PF00933"/>
    </source>
</evidence>
<dbReference type="PANTHER" id="PTHR30480:SF13">
    <property type="entry name" value="BETA-HEXOSAMINIDASE"/>
    <property type="match status" value="1"/>
</dbReference>
<comment type="caution">
    <text evidence="7">The sequence shown here is derived from an EMBL/GenBank/DDBJ whole genome shotgun (WGS) entry which is preliminary data.</text>
</comment>
<dbReference type="GO" id="GO:0004563">
    <property type="term" value="F:beta-N-acetylhexosaminidase activity"/>
    <property type="evidence" value="ECO:0007669"/>
    <property type="project" value="UniProtKB-EC"/>
</dbReference>
<keyword evidence="4" id="KW-0378">Hydrolase</keyword>
<name>X7FBI3_9RHOB</name>
<dbReference type="Pfam" id="PF00933">
    <property type="entry name" value="Glyco_hydro_3"/>
    <property type="match status" value="1"/>
</dbReference>
<dbReference type="Proteomes" id="UP000023430">
    <property type="component" value="Unassembled WGS sequence"/>
</dbReference>
<evidence type="ECO:0000256" key="2">
    <source>
        <dbReference type="ARBA" id="ARBA00005336"/>
    </source>
</evidence>
<accession>X7FBI3</accession>
<evidence type="ECO:0000313" key="8">
    <source>
        <dbReference type="Proteomes" id="UP000023430"/>
    </source>
</evidence>
<dbReference type="EMBL" id="JAME01000009">
    <property type="protein sequence ID" value="ETX29449.1"/>
    <property type="molecule type" value="Genomic_DNA"/>
</dbReference>
<feature type="domain" description="Glycoside hydrolase family 3 N-terminal" evidence="6">
    <location>
        <begin position="22"/>
        <end position="305"/>
    </location>
</feature>
<dbReference type="InterPro" id="IPR050226">
    <property type="entry name" value="NagZ_Beta-hexosaminidase"/>
</dbReference>
<dbReference type="RefSeq" id="WP_043768697.1">
    <property type="nucleotide sequence ID" value="NZ_JAME01000009.1"/>
</dbReference>
<dbReference type="InterPro" id="IPR017853">
    <property type="entry name" value="GH"/>
</dbReference>
<evidence type="ECO:0000256" key="4">
    <source>
        <dbReference type="ARBA" id="ARBA00022801"/>
    </source>
</evidence>